<dbReference type="Proteomes" id="UP000670092">
    <property type="component" value="Unassembled WGS sequence"/>
</dbReference>
<protein>
    <submittedName>
        <fullName evidence="1">Uncharacterized protein</fullName>
    </submittedName>
</protein>
<reference evidence="1 2" key="1">
    <citation type="submission" date="2021-01" db="EMBL/GenBank/DDBJ databases">
        <title>Chromosome-level genome assembly of a human fungal pathogen reveals clustering of transcriptionally co-regulated genes.</title>
        <authorList>
            <person name="Voorhies M."/>
            <person name="Cohen S."/>
            <person name="Shea T.P."/>
            <person name="Petrus S."/>
            <person name="Munoz J.F."/>
            <person name="Poplawski S."/>
            <person name="Goldman W.E."/>
            <person name="Michael T."/>
            <person name="Cuomo C.A."/>
            <person name="Sil A."/>
            <person name="Beyhan S."/>
        </authorList>
    </citation>
    <scope>NUCLEOTIDE SEQUENCE [LARGE SCALE GENOMIC DNA]</scope>
    <source>
        <strain evidence="1 2">G184AR</strain>
    </source>
</reference>
<proteinExistence type="predicted"/>
<dbReference type="EMBL" id="JAEVHI010000004">
    <property type="protein sequence ID" value="KAG5293973.1"/>
    <property type="molecule type" value="Genomic_DNA"/>
</dbReference>
<gene>
    <name evidence="1" type="ORF">I7I52_05462</name>
</gene>
<dbReference type="AlphaFoldDB" id="A0A8H8CZ33"/>
<organism evidence="1 2">
    <name type="scientific">Ajellomyces capsulatus</name>
    <name type="common">Darling's disease fungus</name>
    <name type="synonym">Histoplasma capsulatum</name>
    <dbReference type="NCBI Taxonomy" id="5037"/>
    <lineage>
        <taxon>Eukaryota</taxon>
        <taxon>Fungi</taxon>
        <taxon>Dikarya</taxon>
        <taxon>Ascomycota</taxon>
        <taxon>Pezizomycotina</taxon>
        <taxon>Eurotiomycetes</taxon>
        <taxon>Eurotiomycetidae</taxon>
        <taxon>Onygenales</taxon>
        <taxon>Ajellomycetaceae</taxon>
        <taxon>Histoplasma</taxon>
    </lineage>
</organism>
<evidence type="ECO:0000313" key="1">
    <source>
        <dbReference type="EMBL" id="KAG5293973.1"/>
    </source>
</evidence>
<dbReference type="VEuPathDB" id="FungiDB:I7I52_05462"/>
<comment type="caution">
    <text evidence="1">The sequence shown here is derived from an EMBL/GenBank/DDBJ whole genome shotgun (WGS) entry which is preliminary data.</text>
</comment>
<name>A0A8H8CZ33_AJECA</name>
<sequence>MLPTESEIKCSDDAICSFHCGQFLMKLAQNTFEVIEIYPRRSWGWAVIGTYMDGLAFRVLTMFGD</sequence>
<accession>A0A8H8CZ33</accession>
<evidence type="ECO:0000313" key="2">
    <source>
        <dbReference type="Proteomes" id="UP000670092"/>
    </source>
</evidence>